<feature type="domain" description="PLAT" evidence="13">
    <location>
        <begin position="1508"/>
        <end position="1627"/>
    </location>
</feature>
<evidence type="ECO:0000256" key="8">
    <source>
        <dbReference type="ARBA" id="ARBA00023180"/>
    </source>
</evidence>
<name>A0A819KCW8_9BILA</name>
<proteinExistence type="inferred from homology"/>
<feature type="transmembrane region" description="Helical" evidence="11">
    <location>
        <begin position="1670"/>
        <end position="1691"/>
    </location>
</feature>
<gene>
    <name evidence="14" type="ORF">KXQ929_LOCUS25262</name>
</gene>
<feature type="transmembrane region" description="Helical" evidence="11">
    <location>
        <begin position="1828"/>
        <end position="1852"/>
    </location>
</feature>
<dbReference type="GO" id="GO:0016020">
    <property type="term" value="C:membrane"/>
    <property type="evidence" value="ECO:0007669"/>
    <property type="project" value="UniProtKB-SubCell"/>
</dbReference>
<dbReference type="InterPro" id="IPR001258">
    <property type="entry name" value="NHL_repeat"/>
</dbReference>
<feature type="transmembrane region" description="Helical" evidence="11">
    <location>
        <begin position="1919"/>
        <end position="1938"/>
    </location>
</feature>
<evidence type="ECO:0000256" key="11">
    <source>
        <dbReference type="SAM" id="Phobius"/>
    </source>
</evidence>
<keyword evidence="5" id="KW-0677">Repeat</keyword>
<keyword evidence="6 11" id="KW-1133">Transmembrane helix</keyword>
<evidence type="ECO:0000256" key="9">
    <source>
        <dbReference type="PROSITE-ProRule" id="PRU00152"/>
    </source>
</evidence>
<feature type="transmembrane region" description="Helical" evidence="11">
    <location>
        <begin position="1465"/>
        <end position="1483"/>
    </location>
</feature>
<feature type="transmembrane region" description="Helical" evidence="11">
    <location>
        <begin position="2305"/>
        <end position="2327"/>
    </location>
</feature>
<feature type="repeat" description="NHL" evidence="10">
    <location>
        <begin position="179"/>
        <end position="219"/>
    </location>
</feature>
<dbReference type="InterPro" id="IPR036392">
    <property type="entry name" value="PLAT/LH2_dom_sf"/>
</dbReference>
<evidence type="ECO:0000313" key="15">
    <source>
        <dbReference type="Proteomes" id="UP000663868"/>
    </source>
</evidence>
<dbReference type="FunFam" id="2.60.60.20:FF:000022">
    <property type="entry name" value="Uncharacterized protein"/>
    <property type="match status" value="1"/>
</dbReference>
<dbReference type="PRINTS" id="PR01433">
    <property type="entry name" value="POLYCYSTIN2"/>
</dbReference>
<dbReference type="PANTHER" id="PTHR10877">
    <property type="entry name" value="POLYCYSTIN FAMILY MEMBER"/>
    <property type="match status" value="1"/>
</dbReference>
<dbReference type="Pfam" id="PF08016">
    <property type="entry name" value="PKD_channel"/>
    <property type="match status" value="1"/>
</dbReference>
<evidence type="ECO:0000259" key="13">
    <source>
        <dbReference type="PROSITE" id="PS50095"/>
    </source>
</evidence>
<reference evidence="14" key="1">
    <citation type="submission" date="2021-02" db="EMBL/GenBank/DDBJ databases">
        <authorList>
            <person name="Nowell W R."/>
        </authorList>
    </citation>
    <scope>NUCLEOTIDE SEQUENCE</scope>
</reference>
<evidence type="ECO:0000256" key="1">
    <source>
        <dbReference type="ARBA" id="ARBA00004141"/>
    </source>
</evidence>
<feature type="chain" id="PRO_5032338298" description="PLAT domain-containing protein" evidence="12">
    <location>
        <begin position="23"/>
        <end position="2468"/>
    </location>
</feature>
<dbReference type="InterPro" id="IPR003915">
    <property type="entry name" value="PKD_2"/>
</dbReference>
<evidence type="ECO:0000256" key="12">
    <source>
        <dbReference type="SAM" id="SignalP"/>
    </source>
</evidence>
<keyword evidence="4 12" id="KW-0732">Signal</keyword>
<evidence type="ECO:0000256" key="4">
    <source>
        <dbReference type="ARBA" id="ARBA00022729"/>
    </source>
</evidence>
<accession>A0A819KCW8</accession>
<dbReference type="EMBL" id="CAJOBB010002173">
    <property type="protein sequence ID" value="CAF3944926.1"/>
    <property type="molecule type" value="Genomic_DNA"/>
</dbReference>
<feature type="signal peptide" evidence="12">
    <location>
        <begin position="1"/>
        <end position="22"/>
    </location>
</feature>
<dbReference type="Pfam" id="PF20519">
    <property type="entry name" value="Polycystin_dom"/>
    <property type="match status" value="1"/>
</dbReference>
<keyword evidence="3 11" id="KW-0812">Transmembrane</keyword>
<protein>
    <recommendedName>
        <fullName evidence="13">PLAT domain-containing protein</fullName>
    </recommendedName>
</protein>
<dbReference type="Proteomes" id="UP000663868">
    <property type="component" value="Unassembled WGS sequence"/>
</dbReference>
<feature type="transmembrane region" description="Helical" evidence="11">
    <location>
        <begin position="1718"/>
        <end position="1739"/>
    </location>
</feature>
<feature type="transmembrane region" description="Helical" evidence="11">
    <location>
        <begin position="2265"/>
        <end position="2284"/>
    </location>
</feature>
<evidence type="ECO:0000256" key="5">
    <source>
        <dbReference type="ARBA" id="ARBA00022737"/>
    </source>
</evidence>
<evidence type="ECO:0000256" key="2">
    <source>
        <dbReference type="ARBA" id="ARBA00007200"/>
    </source>
</evidence>
<dbReference type="Pfam" id="PF02010">
    <property type="entry name" value="REJ"/>
    <property type="match status" value="1"/>
</dbReference>
<dbReference type="Gene3D" id="1.10.287.70">
    <property type="match status" value="1"/>
</dbReference>
<keyword evidence="8" id="KW-0325">Glycoprotein</keyword>
<dbReference type="SUPFAM" id="SSF49723">
    <property type="entry name" value="Lipase/lipooxygenase domain (PLAT/LH2 domain)"/>
    <property type="match status" value="1"/>
</dbReference>
<dbReference type="InterPro" id="IPR002859">
    <property type="entry name" value="PKD/REJ-like"/>
</dbReference>
<feature type="transmembrane region" description="Helical" evidence="11">
    <location>
        <begin position="2173"/>
        <end position="2192"/>
    </location>
</feature>
<dbReference type="Pfam" id="PF01477">
    <property type="entry name" value="PLAT"/>
    <property type="match status" value="1"/>
</dbReference>
<dbReference type="Gene3D" id="2.60.60.20">
    <property type="entry name" value="PLAT/LH2 domain"/>
    <property type="match status" value="1"/>
</dbReference>
<evidence type="ECO:0000256" key="7">
    <source>
        <dbReference type="ARBA" id="ARBA00023136"/>
    </source>
</evidence>
<evidence type="ECO:0000313" key="14">
    <source>
        <dbReference type="EMBL" id="CAF3944926.1"/>
    </source>
</evidence>
<dbReference type="InterPro" id="IPR001024">
    <property type="entry name" value="PLAT/LH2_dom"/>
</dbReference>
<dbReference type="CDD" id="cd05819">
    <property type="entry name" value="NHL"/>
    <property type="match status" value="1"/>
</dbReference>
<comment type="caution">
    <text evidence="14">The sequence shown here is derived from an EMBL/GenBank/DDBJ whole genome shotgun (WGS) entry which is preliminary data.</text>
</comment>
<comment type="similarity">
    <text evidence="2">Belongs to the polycystin family.</text>
</comment>
<organism evidence="14 15">
    <name type="scientific">Adineta steineri</name>
    <dbReference type="NCBI Taxonomy" id="433720"/>
    <lineage>
        <taxon>Eukaryota</taxon>
        <taxon>Metazoa</taxon>
        <taxon>Spiralia</taxon>
        <taxon>Gnathifera</taxon>
        <taxon>Rotifera</taxon>
        <taxon>Eurotatoria</taxon>
        <taxon>Bdelloidea</taxon>
        <taxon>Adinetida</taxon>
        <taxon>Adinetidae</taxon>
        <taxon>Adineta</taxon>
    </lineage>
</organism>
<dbReference type="GO" id="GO:0005262">
    <property type="term" value="F:calcium channel activity"/>
    <property type="evidence" value="ECO:0007669"/>
    <property type="project" value="TreeGrafter"/>
</dbReference>
<dbReference type="GO" id="GO:0005509">
    <property type="term" value="F:calcium ion binding"/>
    <property type="evidence" value="ECO:0007669"/>
    <property type="project" value="InterPro"/>
</dbReference>
<dbReference type="Gene3D" id="2.120.10.30">
    <property type="entry name" value="TolB, C-terminal domain"/>
    <property type="match status" value="2"/>
</dbReference>
<dbReference type="GO" id="GO:0050982">
    <property type="term" value="P:detection of mechanical stimulus"/>
    <property type="evidence" value="ECO:0007669"/>
    <property type="project" value="TreeGrafter"/>
</dbReference>
<sequence length="2468" mass="279940">MSLVNSFKLLLITVFLSHQITGLSFNRPKFCPSATWNPTAQTFTSWISLVFYPSGVFVDTNNTVYVGASPPLTSHVQVWSQGSSLPTRTISSNFQSSQAIFVTSNGVIYVDDGSSNHRVDKWALNAVTSTSALTVTETCYGLFVDTNNLLYCSNGITLHQVITRLLTNSDPKSTRIAGIGTPGSTAYALNQPRGIFVDNNTNLYVADSQNNRIQLFKNGQKNATTVVGTGASVSGNIALSHPTGIVLDSDGYLFIVDCGSGRIFGSGPLGFRCIFACSSSNGPFLTQLHNPFSMSFDSYGNIFVADQINNRIQKILLSNNACYGATTHQAQLTTSSTKITTNKVTATSLKTTTQTVTHSAQFTTDSVNVTRTSLKPTTQSTNQILASTSNMVISNQSCFPPGIILIPSTSSLASPMQFQRQQDFYINSNIYLNCNTSLAMITKWTISNCTSICSQQIVVDQTISTTNSEIFIPARTLPYGLYELKLTVTMVAAPRMISSASAYVRITQTGITPNLVQLGTLYVTHGYQEDLILDPGQYSIDPDENSFNGTDWAYEYYCRIYSSYNFPNIQGVLIPIDDSRIDLQNPSCLKNSTLLQYRGSNSSLKSSIKILPAALPSNRTYQFMVYMVNRRNSSRTATGYLLVQVEIIKSPMIYIACVISTLCSENQDFQLVNPTTQVALFSICPDNCTIIKNITWNVYQGFDNGSSTTVQWVKFNQMALYENNWFFGVNTSNFTATNQLFLNNPQIMYWQFEVMYSFSSDTSSSALNFIINQPPTNGSCSISPLNGTTSTSFTISCPDWFDKDGIQDYSLYVYTADISTKVIIAFSAVSNFQVFLPAGNDTTSLLNIIINIRDTSNCITEYYMSPITVRSDSEGINKLITTFQNSANALTSNPLVRILSSGNQNAVGQIITSLSNEFNNINIKILEDAISNGIPATTISISSLGESQTSQTTTVSVNSSATIEYNSQLNCYANVRDYLITFTSNLLITTSDSIKLQASSLARFTEATNQLTQKTSMLASDKCYQLAQALYSMANKIPYEDVQIAANQISQCASNVLTAINGPLQQRTSILDLDFSRSTNFPSDYDTDLESVWAHPNLVDGGNDYSWGAIEQGRYNYYQKQAANQITTQVNQITSLLTSALNIHLNIGQNITMNTSSVIMSLETTSINSLSNKLVEPMGDAKIRLPSNFNINIQNNETISLRSIIQPLASSDQLQTQSYTNLSTSISLSLLDHNGNDISVHTNQSIEFIIPRDINLILPSMNLQNVTSLNHLLFNLHYVNITQSNINITVSLHFEMHPLQITLAYLLIYKFDGTPQLNSSINRIDGWSLFCPSNLTSDDHYNYFIDNQRTVGHQSVIFGLRELNSTEKKKLCSNLTINTPPILDQSFNFTKNYELRTYTSGCYYLDKNNNWQSDGLLVGPLTNHYKTQCFSTHLTTFAGGFLVLPEPINWNYVFANTGFNKNKTIYLTVICLSIIYFLLIIYARYKDKKDIEKLGVTILPDNLKQDQYFYQIIVFTGHRKRSGTKSKVHFILEGDQDETQVRIFADPNRKIFQRGGIDSFVMSVEKSLGPLNYIRLWHDNTGPGSSASWFLKYIIVRDLQTMEKSYFICQKWLAVEKDDGLIERLLPIAGELQKQEFSYLLAKKAYYSVSEGHLWFSIFSRPPSDKFTRVQRCTCCFVFLFQSMFLNILYYNQISEAKAANNTTSLSFGPLYITPQQIGIGVIVEILVFVPSLLLIQFFRRIRSRHNQKQVSALHKAIFKLKQLPITKTSIEYDKKKKGQIKFPWWCIFLAYGFSLLLTVISIFFIIVKGIEFGDLKTQKWLTSLVSGFFSSIFLIQPIKIISVAVIFAYIIRKPDNDKEAAEYMTDDVNLAHDEEYFPAIEDISPFNHRSGNNTNRLEEGEVAFAREQRLKHVQMWAIIREISNYVGYLCLLYVIIYSNKNQNAFSQVQHLRNFFLNTRSTNNDYTKISTMGQYWNWLENNFVENIRAQQWYNGDPPRNLSGYLNDKTNRFIGWATMRQLRIKSQSCHIQHMSIQSECQYDYSLLNNEKGSFQPRWNLTNQTNQIYSSSIQQAFIYQTGDDLKTYISIGKFGTYGSGGYVYEFRGRLVDLQTNLSQLYQLSWIDSQTRAIFLQFTLYNPNIQLFTSATFLAEFSSTGGVYTQSNFQPFSLQLFTSLGQIICSIFYIIFIIYMMCVQIQNIVRQKQNYFRHIWSFIDIGIILCSWTCVGIYIVRYQESNHIGELFQETKGFSYINLQSAVYINDILTLLLSFCCFFGTIKLIRLARFHPRLLLFTETLKYAWKEILSFLFMFMIIFLAYIILFYLILNSKLYTCSNLLHTTQMLFEMTLMKFDVYQLLDADPILGPICFSLFIFTIVFVCMTMFITIISDNFRAVRNNLKFNHNHDQHIARFMFNKVQRWTKIGHDDQWREYEERDQQMRDQYYDPIESFPDKIDQLLDSLNRVLEYD</sequence>
<dbReference type="InterPro" id="IPR042060">
    <property type="entry name" value="PLAT_polycystin1"/>
</dbReference>
<dbReference type="PROSITE" id="PS51125">
    <property type="entry name" value="NHL"/>
    <property type="match status" value="1"/>
</dbReference>
<dbReference type="SUPFAM" id="SSF101898">
    <property type="entry name" value="NHL repeat"/>
    <property type="match status" value="1"/>
</dbReference>
<feature type="transmembrane region" description="Helical" evidence="11">
    <location>
        <begin position="1785"/>
        <end position="1808"/>
    </location>
</feature>
<dbReference type="PANTHER" id="PTHR10877:SF194">
    <property type="entry name" value="LOCATION OF VULVA DEFECTIVE 1"/>
    <property type="match status" value="1"/>
</dbReference>
<evidence type="ECO:0000256" key="6">
    <source>
        <dbReference type="ARBA" id="ARBA00022989"/>
    </source>
</evidence>
<comment type="subcellular location">
    <subcellularLocation>
        <location evidence="1">Membrane</location>
        <topology evidence="1">Multi-pass membrane protein</topology>
    </subcellularLocation>
</comment>
<evidence type="ECO:0000256" key="10">
    <source>
        <dbReference type="PROSITE-ProRule" id="PRU00504"/>
    </source>
</evidence>
<dbReference type="InterPro" id="IPR013122">
    <property type="entry name" value="PKD1_2_channel"/>
</dbReference>
<dbReference type="InterPro" id="IPR011042">
    <property type="entry name" value="6-blade_b-propeller_TolB-like"/>
</dbReference>
<dbReference type="SMART" id="SM00308">
    <property type="entry name" value="LH2"/>
    <property type="match status" value="1"/>
</dbReference>
<keyword evidence="7 11" id="KW-0472">Membrane</keyword>
<comment type="caution">
    <text evidence="9">Lacks conserved residue(s) required for the propagation of feature annotation.</text>
</comment>
<feature type="transmembrane region" description="Helical" evidence="11">
    <location>
        <begin position="2363"/>
        <end position="2388"/>
    </location>
</feature>
<dbReference type="InterPro" id="IPR046791">
    <property type="entry name" value="Polycystin_dom"/>
</dbReference>
<feature type="transmembrane region" description="Helical" evidence="11">
    <location>
        <begin position="2212"/>
        <end position="2233"/>
    </location>
</feature>
<dbReference type="InterPro" id="IPR051223">
    <property type="entry name" value="Polycystin"/>
</dbReference>
<dbReference type="CDD" id="cd01752">
    <property type="entry name" value="PLAT_polycystin"/>
    <property type="match status" value="1"/>
</dbReference>
<evidence type="ECO:0000256" key="3">
    <source>
        <dbReference type="ARBA" id="ARBA00022692"/>
    </source>
</evidence>
<dbReference type="PROSITE" id="PS50095">
    <property type="entry name" value="PLAT"/>
    <property type="match status" value="1"/>
</dbReference>